<dbReference type="PANTHER" id="PTHR34203">
    <property type="entry name" value="METHYLTRANSFERASE, FKBM FAMILY PROTEIN"/>
    <property type="match status" value="1"/>
</dbReference>
<organism evidence="4 5">
    <name type="scientific">Chlorella vulgaris</name>
    <name type="common">Green alga</name>
    <dbReference type="NCBI Taxonomy" id="3077"/>
    <lineage>
        <taxon>Eukaryota</taxon>
        <taxon>Viridiplantae</taxon>
        <taxon>Chlorophyta</taxon>
        <taxon>core chlorophytes</taxon>
        <taxon>Trebouxiophyceae</taxon>
        <taxon>Chlorellales</taxon>
        <taxon>Chlorellaceae</taxon>
        <taxon>Chlorella clade</taxon>
        <taxon>Chlorella</taxon>
    </lineage>
</organism>
<dbReference type="InterPro" id="IPR052514">
    <property type="entry name" value="SAM-dependent_MTase"/>
</dbReference>
<dbReference type="SUPFAM" id="SSF53335">
    <property type="entry name" value="S-adenosyl-L-methionine-dependent methyltransferases"/>
    <property type="match status" value="1"/>
</dbReference>
<keyword evidence="2" id="KW-0812">Transmembrane</keyword>
<dbReference type="NCBIfam" id="TIGR01444">
    <property type="entry name" value="fkbM_fam"/>
    <property type="match status" value="1"/>
</dbReference>
<dbReference type="Gene3D" id="3.40.50.150">
    <property type="entry name" value="Vaccinia Virus protein VP39"/>
    <property type="match status" value="1"/>
</dbReference>
<sequence length="837" mass="90192">MRTPVRHKGASTQGGRRRQVLFALPLLIVAFWWTHQPSRPGTKVVDSRAAKPVHGTKEALQTATKQTEHAEVLDLQQAGADAGAADAAARQPPHDSRTNAEKAAAHEPQGLDAEDGSGKGPGASAALPQQPHCSEERRAETLEGVLGGELPPVMSWGCNLLPQCDERFVAQTAEYLRATPRFASLLSLLPCDLWALIRGRTLWLAGDSQSQRFYAQLRCFLADYAAEGQAGKEVPAVKDEQQRKSLSEALATEAGAAAVLPSCTLLAGGTRLCLSRADTGEHMLRHLHHLKGLGLAAGDIWEFNVGLRHHQEEGEYGRLVAQLADYYSQHRQQLPTLIWRDTPPQHFDTQNGEAPHPAEAAEALEGHSGCRPIRDVELQPDGSLAGDNAYVQGGGWRNQAATPLLEAAGMPIHHIWNDTVPLHGGHAAGECSDFCSPGAYGLHTWSLWSLLAELQREGRLPPPVAADDAAAANADGQQPNPLGSQRDAVAAAAAAEAAAGTAAAVAAPRTAQAAGNDRAINLAAKANRLLSRRMTWRSAASPYFRCKPDSLQLTPLTDGSLEHLLRGIAEPEPQVVWVNVTSVPCSRLDPEGDGTLLPGCCSQPFSFRVNSTDILVFQQIFRHHYLRALYVLMKGHEPRYILDAGANAGFSTALFKLLWPNTTVVSLEPDPSNFAALQRNTAEFEGVHRVRAGLWGRRANITQVFDDGDWGKIFRESAPGQPGLPALSVADVAAEYGIPAFDYVKIDIEGAEGMVFAPGADVSWIQDTKLVSLEVHDSFAKHFGLKAVTGRVDAAFSGLNFSMSSDNEHIYYIHADILPPSRITTRTSTTAAARWQG</sequence>
<name>A0A9D4TSF3_CHLVU</name>
<feature type="region of interest" description="Disordered" evidence="1">
    <location>
        <begin position="79"/>
        <end position="137"/>
    </location>
</feature>
<feature type="domain" description="Methyltransferase FkbM" evidence="3">
    <location>
        <begin position="643"/>
        <end position="779"/>
    </location>
</feature>
<dbReference type="InterPro" id="IPR006342">
    <property type="entry name" value="FkbM_mtfrase"/>
</dbReference>
<gene>
    <name evidence="4" type="ORF">D9Q98_003353</name>
</gene>
<dbReference type="InterPro" id="IPR029063">
    <property type="entry name" value="SAM-dependent_MTases_sf"/>
</dbReference>
<evidence type="ECO:0000313" key="5">
    <source>
        <dbReference type="Proteomes" id="UP001055712"/>
    </source>
</evidence>
<dbReference type="OrthoDB" id="504123at2759"/>
<feature type="compositionally biased region" description="Low complexity" evidence="1">
    <location>
        <begin position="79"/>
        <end position="89"/>
    </location>
</feature>
<reference evidence="4" key="2">
    <citation type="submission" date="2020-11" db="EMBL/GenBank/DDBJ databases">
        <authorList>
            <person name="Cecchin M."/>
            <person name="Marcolungo L."/>
            <person name="Rossato M."/>
            <person name="Girolomoni L."/>
            <person name="Cosentino E."/>
            <person name="Cuine S."/>
            <person name="Li-Beisson Y."/>
            <person name="Delledonne M."/>
            <person name="Ballottari M."/>
        </authorList>
    </citation>
    <scope>NUCLEOTIDE SEQUENCE</scope>
    <source>
        <strain evidence="4">211/11P</strain>
        <tissue evidence="4">Whole cell</tissue>
    </source>
</reference>
<evidence type="ECO:0000256" key="1">
    <source>
        <dbReference type="SAM" id="MobiDB-lite"/>
    </source>
</evidence>
<accession>A0A9D4TSF3</accession>
<reference evidence="4" key="1">
    <citation type="journal article" date="2019" name="Plant J.">
        <title>Chlorella vulgaris genome assembly and annotation reveals the molecular basis for metabolic acclimation to high light conditions.</title>
        <authorList>
            <person name="Cecchin M."/>
            <person name="Marcolungo L."/>
            <person name="Rossato M."/>
            <person name="Girolomoni L."/>
            <person name="Cosentino E."/>
            <person name="Cuine S."/>
            <person name="Li-Beisson Y."/>
            <person name="Delledonne M."/>
            <person name="Ballottari M."/>
        </authorList>
    </citation>
    <scope>NUCLEOTIDE SEQUENCE</scope>
    <source>
        <strain evidence="4">211/11P</strain>
    </source>
</reference>
<dbReference type="AlphaFoldDB" id="A0A9D4TSF3"/>
<feature type="compositionally biased region" description="Basic and acidic residues" evidence="1">
    <location>
        <begin position="92"/>
        <end position="105"/>
    </location>
</feature>
<protein>
    <recommendedName>
        <fullName evidence="3">Methyltransferase FkbM domain-containing protein</fullName>
    </recommendedName>
</protein>
<comment type="caution">
    <text evidence="4">The sequence shown here is derived from an EMBL/GenBank/DDBJ whole genome shotgun (WGS) entry which is preliminary data.</text>
</comment>
<dbReference type="PANTHER" id="PTHR34203:SF15">
    <property type="entry name" value="SLL1173 PROTEIN"/>
    <property type="match status" value="1"/>
</dbReference>
<evidence type="ECO:0000259" key="3">
    <source>
        <dbReference type="Pfam" id="PF05050"/>
    </source>
</evidence>
<keyword evidence="2" id="KW-0472">Membrane</keyword>
<evidence type="ECO:0000313" key="4">
    <source>
        <dbReference type="EMBL" id="KAI3433543.1"/>
    </source>
</evidence>
<proteinExistence type="predicted"/>
<feature type="region of interest" description="Disordered" evidence="1">
    <location>
        <begin position="461"/>
        <end position="487"/>
    </location>
</feature>
<keyword evidence="5" id="KW-1185">Reference proteome</keyword>
<keyword evidence="2" id="KW-1133">Transmembrane helix</keyword>
<dbReference type="Pfam" id="PF05050">
    <property type="entry name" value="Methyltransf_21"/>
    <property type="match status" value="1"/>
</dbReference>
<evidence type="ECO:0000256" key="2">
    <source>
        <dbReference type="SAM" id="Phobius"/>
    </source>
</evidence>
<dbReference type="EMBL" id="SIDB01000004">
    <property type="protein sequence ID" value="KAI3433543.1"/>
    <property type="molecule type" value="Genomic_DNA"/>
</dbReference>
<feature type="transmembrane region" description="Helical" evidence="2">
    <location>
        <begin position="20"/>
        <end position="35"/>
    </location>
</feature>
<dbReference type="Proteomes" id="UP001055712">
    <property type="component" value="Unassembled WGS sequence"/>
</dbReference>
<feature type="compositionally biased region" description="Low complexity" evidence="1">
    <location>
        <begin position="465"/>
        <end position="475"/>
    </location>
</feature>